<name>A0A0M3IKL6_ASCLU</name>
<evidence type="ECO:0000313" key="3">
    <source>
        <dbReference type="WBParaSite" id="ALUE_0001929201-mRNA-1"/>
    </source>
</evidence>
<reference evidence="3" key="1">
    <citation type="submission" date="2017-02" db="UniProtKB">
        <authorList>
            <consortium name="WormBaseParasite"/>
        </authorList>
    </citation>
    <scope>IDENTIFICATION</scope>
</reference>
<evidence type="ECO:0000313" key="2">
    <source>
        <dbReference type="Proteomes" id="UP000036681"/>
    </source>
</evidence>
<evidence type="ECO:0000256" key="1">
    <source>
        <dbReference type="SAM" id="MobiDB-lite"/>
    </source>
</evidence>
<feature type="region of interest" description="Disordered" evidence="1">
    <location>
        <begin position="77"/>
        <end position="100"/>
    </location>
</feature>
<dbReference type="WBParaSite" id="ALUE_0001929201-mRNA-1">
    <property type="protein sequence ID" value="ALUE_0001929201-mRNA-1"/>
    <property type="gene ID" value="ALUE_0001929201"/>
</dbReference>
<proteinExistence type="predicted"/>
<sequence length="100" mass="11085">MPRQVRQCFAAMVAFGALQDVPRLWDMFKARMLHRDARGTAQQLENRDVSHIQHILHAARQELLAYGVTCVESAVESSQISPSADAHRSQPAQGRSKGGC</sequence>
<dbReference type="AlphaFoldDB" id="A0A0M3IKL6"/>
<dbReference type="Proteomes" id="UP000036681">
    <property type="component" value="Unplaced"/>
</dbReference>
<protein>
    <submittedName>
        <fullName evidence="3">Rab-GAP TBC domain-containing protein</fullName>
    </submittedName>
</protein>
<accession>A0A0M3IKL6</accession>
<organism evidence="2 3">
    <name type="scientific">Ascaris lumbricoides</name>
    <name type="common">Giant roundworm</name>
    <dbReference type="NCBI Taxonomy" id="6252"/>
    <lineage>
        <taxon>Eukaryota</taxon>
        <taxon>Metazoa</taxon>
        <taxon>Ecdysozoa</taxon>
        <taxon>Nematoda</taxon>
        <taxon>Chromadorea</taxon>
        <taxon>Rhabditida</taxon>
        <taxon>Spirurina</taxon>
        <taxon>Ascaridomorpha</taxon>
        <taxon>Ascaridoidea</taxon>
        <taxon>Ascarididae</taxon>
        <taxon>Ascaris</taxon>
    </lineage>
</organism>
<keyword evidence="2" id="KW-1185">Reference proteome</keyword>